<feature type="transmembrane region" description="Helical" evidence="8">
    <location>
        <begin position="180"/>
        <end position="201"/>
    </location>
</feature>
<keyword evidence="7 8" id="KW-0472">Membrane</keyword>
<dbReference type="Pfam" id="PF00528">
    <property type="entry name" value="BPD_transp_1"/>
    <property type="match status" value="1"/>
</dbReference>
<evidence type="ECO:0000256" key="8">
    <source>
        <dbReference type="RuleBase" id="RU363032"/>
    </source>
</evidence>
<feature type="domain" description="ABC transmembrane type-1" evidence="9">
    <location>
        <begin position="16"/>
        <end position="201"/>
    </location>
</feature>
<evidence type="ECO:0000259" key="9">
    <source>
        <dbReference type="PROSITE" id="PS50928"/>
    </source>
</evidence>
<dbReference type="NCBIfam" id="TIGR01726">
    <property type="entry name" value="HEQRo_perm_3TM"/>
    <property type="match status" value="1"/>
</dbReference>
<keyword evidence="3" id="KW-1003">Cell membrane</keyword>
<dbReference type="PROSITE" id="PS50928">
    <property type="entry name" value="ABC_TM1"/>
    <property type="match status" value="1"/>
</dbReference>
<organism evidence="10 11">
    <name type="scientific">Arthrobacter bambusae</name>
    <dbReference type="NCBI Taxonomy" id="1338426"/>
    <lineage>
        <taxon>Bacteria</taxon>
        <taxon>Bacillati</taxon>
        <taxon>Actinomycetota</taxon>
        <taxon>Actinomycetes</taxon>
        <taxon>Micrococcales</taxon>
        <taxon>Micrococcaceae</taxon>
        <taxon>Arthrobacter</taxon>
    </lineage>
</organism>
<dbReference type="RefSeq" id="WP_354226277.1">
    <property type="nucleotide sequence ID" value="NZ_JBEPSN010000001.1"/>
</dbReference>
<keyword evidence="2 8" id="KW-0813">Transport</keyword>
<dbReference type="CDD" id="cd06261">
    <property type="entry name" value="TM_PBP2"/>
    <property type="match status" value="1"/>
</dbReference>
<feature type="transmembrane region" description="Helical" evidence="8">
    <location>
        <begin position="78"/>
        <end position="100"/>
    </location>
</feature>
<dbReference type="InterPro" id="IPR010065">
    <property type="entry name" value="AA_ABC_transptr_permease_3TM"/>
</dbReference>
<evidence type="ECO:0000256" key="1">
    <source>
        <dbReference type="ARBA" id="ARBA00004651"/>
    </source>
</evidence>
<dbReference type="EMBL" id="JBEPSN010000001">
    <property type="protein sequence ID" value="MET4538672.1"/>
    <property type="molecule type" value="Genomic_DNA"/>
</dbReference>
<gene>
    <name evidence="10" type="ORF">ABIE37_000427</name>
</gene>
<evidence type="ECO:0000256" key="7">
    <source>
        <dbReference type="ARBA" id="ARBA00023136"/>
    </source>
</evidence>
<keyword evidence="4 8" id="KW-0812">Transmembrane</keyword>
<comment type="similarity">
    <text evidence="8">Belongs to the binding-protein-dependent transport system permease family.</text>
</comment>
<dbReference type="InterPro" id="IPR035906">
    <property type="entry name" value="MetI-like_sf"/>
</dbReference>
<accession>A0ABV2P1P5</accession>
<proteinExistence type="inferred from homology"/>
<keyword evidence="11" id="KW-1185">Reference proteome</keyword>
<feature type="transmembrane region" description="Helical" evidence="8">
    <location>
        <begin position="20"/>
        <end position="41"/>
    </location>
</feature>
<reference evidence="10 11" key="1">
    <citation type="submission" date="2024-06" db="EMBL/GenBank/DDBJ databases">
        <title>Sorghum-associated microbial communities from plants grown in Nebraska, USA.</title>
        <authorList>
            <person name="Schachtman D."/>
        </authorList>
    </citation>
    <scope>NUCLEOTIDE SEQUENCE [LARGE SCALE GENOMIC DNA]</scope>
    <source>
        <strain evidence="10 11">3552</strain>
    </source>
</reference>
<sequence>MNDSWSKWLVDLIPGLGLSLGLTAALLAFGLPLGLVFAIGLSQKSRILRVMSIALVEFARGVPALILLYLVYFGFPEFNFIIDSFPAAALALGFSFAGYVSEVFRSGLEAVGKGQREAATALGLSPWTSFSKVILPQAVKIVIPPLLGWAISFFQATSLAFAIAVPELMSRAYVLATTNFAYLIILSLAAVLYAVVSIPLAQFAERLSQGKTLKRGPVTLPLAPIKEGSTHA</sequence>
<dbReference type="PANTHER" id="PTHR30614">
    <property type="entry name" value="MEMBRANE COMPONENT OF AMINO ACID ABC TRANSPORTER"/>
    <property type="match status" value="1"/>
</dbReference>
<evidence type="ECO:0000256" key="3">
    <source>
        <dbReference type="ARBA" id="ARBA00022475"/>
    </source>
</evidence>
<evidence type="ECO:0000313" key="10">
    <source>
        <dbReference type="EMBL" id="MET4538672.1"/>
    </source>
</evidence>
<comment type="subcellular location">
    <subcellularLocation>
        <location evidence="1 8">Cell membrane</location>
        <topology evidence="1 8">Multi-pass membrane protein</topology>
    </subcellularLocation>
</comment>
<dbReference type="Gene3D" id="1.10.3720.10">
    <property type="entry name" value="MetI-like"/>
    <property type="match status" value="1"/>
</dbReference>
<evidence type="ECO:0000256" key="5">
    <source>
        <dbReference type="ARBA" id="ARBA00022970"/>
    </source>
</evidence>
<evidence type="ECO:0000313" key="11">
    <source>
        <dbReference type="Proteomes" id="UP001549307"/>
    </source>
</evidence>
<dbReference type="Proteomes" id="UP001549307">
    <property type="component" value="Unassembled WGS sequence"/>
</dbReference>
<dbReference type="InterPro" id="IPR000515">
    <property type="entry name" value="MetI-like"/>
</dbReference>
<comment type="caution">
    <text evidence="10">The sequence shown here is derived from an EMBL/GenBank/DDBJ whole genome shotgun (WGS) entry which is preliminary data.</text>
</comment>
<name>A0ABV2P1P5_9MICC</name>
<keyword evidence="6 8" id="KW-1133">Transmembrane helix</keyword>
<dbReference type="PANTHER" id="PTHR30614:SF0">
    <property type="entry name" value="L-CYSTINE TRANSPORT SYSTEM PERMEASE PROTEIN TCYL"/>
    <property type="match status" value="1"/>
</dbReference>
<keyword evidence="5" id="KW-0029">Amino-acid transport</keyword>
<dbReference type="GeneID" id="92751398"/>
<feature type="transmembrane region" description="Helical" evidence="8">
    <location>
        <begin position="146"/>
        <end position="165"/>
    </location>
</feature>
<feature type="transmembrane region" description="Helical" evidence="8">
    <location>
        <begin position="53"/>
        <end position="72"/>
    </location>
</feature>
<evidence type="ECO:0000256" key="6">
    <source>
        <dbReference type="ARBA" id="ARBA00022989"/>
    </source>
</evidence>
<protein>
    <submittedName>
        <fullName evidence="10">Polar amino acid transport system permease protein</fullName>
    </submittedName>
</protein>
<dbReference type="InterPro" id="IPR043429">
    <property type="entry name" value="ArtM/GltK/GlnP/TcyL/YhdX-like"/>
</dbReference>
<evidence type="ECO:0000256" key="4">
    <source>
        <dbReference type="ARBA" id="ARBA00022692"/>
    </source>
</evidence>
<dbReference type="SUPFAM" id="SSF161098">
    <property type="entry name" value="MetI-like"/>
    <property type="match status" value="1"/>
</dbReference>
<evidence type="ECO:0000256" key="2">
    <source>
        <dbReference type="ARBA" id="ARBA00022448"/>
    </source>
</evidence>